<comment type="caution">
    <text evidence="1">The sequence shown here is derived from an EMBL/GenBank/DDBJ whole genome shotgun (WGS) entry which is preliminary data.</text>
</comment>
<dbReference type="EMBL" id="JBCGDP010000003">
    <property type="protein sequence ID" value="MEM0575858.1"/>
    <property type="molecule type" value="Genomic_DNA"/>
</dbReference>
<proteinExistence type="predicted"/>
<evidence type="ECO:0000313" key="2">
    <source>
        <dbReference type="Proteomes" id="UP001468798"/>
    </source>
</evidence>
<organism evidence="1 2">
    <name type="scientific">Flavobacterium polysaccharolyticum</name>
    <dbReference type="NCBI Taxonomy" id="3133148"/>
    <lineage>
        <taxon>Bacteria</taxon>
        <taxon>Pseudomonadati</taxon>
        <taxon>Bacteroidota</taxon>
        <taxon>Flavobacteriia</taxon>
        <taxon>Flavobacteriales</taxon>
        <taxon>Flavobacteriaceae</taxon>
        <taxon>Flavobacterium</taxon>
    </lineage>
</organism>
<name>A0ABU9NKM1_9FLAO</name>
<evidence type="ECO:0000313" key="1">
    <source>
        <dbReference type="EMBL" id="MEM0575858.1"/>
    </source>
</evidence>
<reference evidence="1 2" key="1">
    <citation type="submission" date="2024-03" db="EMBL/GenBank/DDBJ databases">
        <title>Two novel species of the genus Flavobacterium exhibiting potentially degradation of complex polysaccharides.</title>
        <authorList>
            <person name="Lian X."/>
        </authorList>
    </citation>
    <scope>NUCLEOTIDE SEQUENCE [LARGE SCALE GENOMIC DNA]</scope>
    <source>
        <strain evidence="1 2">N6</strain>
    </source>
</reference>
<protein>
    <recommendedName>
        <fullName evidence="3">WG containing repeat-containing protein</fullName>
    </recommendedName>
</protein>
<dbReference type="RefSeq" id="WP_342690924.1">
    <property type="nucleotide sequence ID" value="NZ_JBCGDP010000003.1"/>
</dbReference>
<keyword evidence="2" id="KW-1185">Reference proteome</keyword>
<accession>A0ABU9NKM1</accession>
<sequence length="402" mass="45494">MASTLLHITDLKTKFGNPHQVEIVSVTDRDAIYIALLNIWITENFQSIEQVVVRFKGAKIVAIYKDIFEKGTLWKCIYGLENGSYWLGSDYSNLNSGAKLALFKEDELITSRIFDKGYSTEITKIERSNNHSIIIKGNWYKCHRMGGHDDFYPESWHTKLSKEGEDFSDTENPVLEQSYFSSSILDSNSGGFYILESHGVSKYSVEGKQLWNQGLGSFGLEKMMSLNKIVPYYRTQNNITVNDGVWFLGIDYTYTERVVKSPLFGRVTAGGTLLSFSHILNDFPEIYKIHAIVPGTVSNCLLIGETLRIGEGSGIFLLHVHFSRGVFITNIQYLNCNTSDLQLSISDNPSFQGCYLDIKGVYTQSGNLEDLNEIIIFGNVDHHRNRDNGMVWSIKMDSSLNK</sequence>
<dbReference type="Proteomes" id="UP001468798">
    <property type="component" value="Unassembled WGS sequence"/>
</dbReference>
<evidence type="ECO:0008006" key="3">
    <source>
        <dbReference type="Google" id="ProtNLM"/>
    </source>
</evidence>
<gene>
    <name evidence="1" type="ORF">WFZ86_05060</name>
</gene>